<dbReference type="RefSeq" id="WP_266136629.1">
    <property type="nucleotide sequence ID" value="NZ_JAOCFT010000001.1"/>
</dbReference>
<dbReference type="GO" id="GO:0016758">
    <property type="term" value="F:hexosyltransferase activity"/>
    <property type="evidence" value="ECO:0007669"/>
    <property type="project" value="UniProtKB-ARBA"/>
</dbReference>
<dbReference type="Proteomes" id="UP001160758">
    <property type="component" value="Unassembled WGS sequence"/>
</dbReference>
<evidence type="ECO:0000313" key="3">
    <source>
        <dbReference type="Proteomes" id="UP001160758"/>
    </source>
</evidence>
<dbReference type="AlphaFoldDB" id="A0AA43AIZ3"/>
<gene>
    <name evidence="2" type="ORF">N5I07_14555</name>
</gene>
<dbReference type="InterPro" id="IPR029044">
    <property type="entry name" value="Nucleotide-diphossugar_trans"/>
</dbReference>
<dbReference type="EMBL" id="JAOCFT010000001">
    <property type="protein sequence ID" value="MDH1898758.1"/>
    <property type="molecule type" value="Genomic_DNA"/>
</dbReference>
<name>A0AA43AIZ3_AERCA</name>
<feature type="domain" description="Glycosyltransferase 2-like" evidence="1">
    <location>
        <begin position="16"/>
        <end position="130"/>
    </location>
</feature>
<accession>A0AA43AIZ3</accession>
<evidence type="ECO:0000259" key="1">
    <source>
        <dbReference type="Pfam" id="PF00535"/>
    </source>
</evidence>
<reference evidence="2" key="1">
    <citation type="submission" date="2022-09" db="EMBL/GenBank/DDBJ databases">
        <title>Intensive care unit water sources are persistently colonized with multi-drug resistant bacteria and are the site of extensive horizontal gene transfer of antibiotic resistance genes.</title>
        <authorList>
            <person name="Diorio-Toth L."/>
        </authorList>
    </citation>
    <scope>NUCLEOTIDE SEQUENCE</scope>
    <source>
        <strain evidence="2">GD03796</strain>
    </source>
</reference>
<dbReference type="Gene3D" id="3.90.550.10">
    <property type="entry name" value="Spore Coat Polysaccharide Biosynthesis Protein SpsA, Chain A"/>
    <property type="match status" value="1"/>
</dbReference>
<dbReference type="CDD" id="cd00761">
    <property type="entry name" value="Glyco_tranf_GTA_type"/>
    <property type="match status" value="1"/>
</dbReference>
<dbReference type="PANTHER" id="PTHR22916">
    <property type="entry name" value="GLYCOSYLTRANSFERASE"/>
    <property type="match status" value="1"/>
</dbReference>
<proteinExistence type="predicted"/>
<dbReference type="Pfam" id="PF00535">
    <property type="entry name" value="Glycos_transf_2"/>
    <property type="match status" value="1"/>
</dbReference>
<dbReference type="InterPro" id="IPR001173">
    <property type="entry name" value="Glyco_trans_2-like"/>
</dbReference>
<dbReference type="SUPFAM" id="SSF53448">
    <property type="entry name" value="Nucleotide-diphospho-sugar transferases"/>
    <property type="match status" value="1"/>
</dbReference>
<evidence type="ECO:0000313" key="2">
    <source>
        <dbReference type="EMBL" id="MDH1898758.1"/>
    </source>
</evidence>
<comment type="caution">
    <text evidence="2">The sequence shown here is derived from an EMBL/GenBank/DDBJ whole genome shotgun (WGS) entry which is preliminary data.</text>
</comment>
<organism evidence="2 3">
    <name type="scientific">Aeromonas caviae</name>
    <name type="common">Aeromonas punctata</name>
    <dbReference type="NCBI Taxonomy" id="648"/>
    <lineage>
        <taxon>Bacteria</taxon>
        <taxon>Pseudomonadati</taxon>
        <taxon>Pseudomonadota</taxon>
        <taxon>Gammaproteobacteria</taxon>
        <taxon>Aeromonadales</taxon>
        <taxon>Aeromonadaceae</taxon>
        <taxon>Aeromonas</taxon>
    </lineage>
</organism>
<protein>
    <submittedName>
        <fullName evidence="2">Glycosyltransferase</fullName>
    </submittedName>
</protein>
<sequence length="256" mass="29114">MINVSIAVSTYSSRIEQLVLKEHPNVEYVIVHQSPCDISPSMKIVLENRDDVLYIPSETIGLSKSRNIAINNATGKYIIIMDDDVDFSFDSIDKLIKYMDEDGVDIGTYYHRYTDGNTTKNKSHAFIHNRFNIANPSSIDICMRRKSIVDSGVLFDEHFGLGTEYPSGEEMIFLSDCINANLLLKRFPIEICTHPPLTSGSDFYSTKEKISAKREMFKRVYGRLGVVVFLIFLLKKSPKAFKAGYGMFFIKNSLFN</sequence>